<keyword evidence="1" id="KW-0677">Repeat</keyword>
<evidence type="ECO:0000256" key="2">
    <source>
        <dbReference type="PROSITE-ProRule" id="PRU00117"/>
    </source>
</evidence>
<accession>A0A0K0G0H7</accession>
<keyword evidence="5" id="KW-1185">Reference proteome</keyword>
<feature type="domain" description="K Homology" evidence="4">
    <location>
        <begin position="171"/>
        <end position="242"/>
    </location>
</feature>
<evidence type="ECO:0000259" key="4">
    <source>
        <dbReference type="SMART" id="SM00322"/>
    </source>
</evidence>
<dbReference type="SMART" id="SM00322">
    <property type="entry name" value="KH"/>
    <property type="match status" value="2"/>
</dbReference>
<dbReference type="CDD" id="cd02396">
    <property type="entry name" value="KH-I_PCBP_rpt2"/>
    <property type="match status" value="1"/>
</dbReference>
<feature type="compositionally biased region" description="Polar residues" evidence="3">
    <location>
        <begin position="349"/>
        <end position="365"/>
    </location>
</feature>
<evidence type="ECO:0000313" key="6">
    <source>
        <dbReference type="WBParaSite" id="SVE_1821200.1"/>
    </source>
</evidence>
<name>A0A0K0G0H7_STRVS</name>
<protein>
    <submittedName>
        <fullName evidence="6">KH domain-containing protein</fullName>
    </submittedName>
</protein>
<dbReference type="SUPFAM" id="SSF54791">
    <property type="entry name" value="Eukaryotic type KH-domain (KH-domain type I)"/>
    <property type="match status" value="2"/>
</dbReference>
<dbReference type="GO" id="GO:0003723">
    <property type="term" value="F:RNA binding"/>
    <property type="evidence" value="ECO:0007669"/>
    <property type="project" value="UniProtKB-UniRule"/>
</dbReference>
<keyword evidence="2" id="KW-0694">RNA-binding</keyword>
<feature type="region of interest" description="Disordered" evidence="3">
    <location>
        <begin position="349"/>
        <end position="381"/>
    </location>
</feature>
<sequence length="498" mass="52859">MESAMLFNVNSPIFSNDGDEIMLLFNQIFTDNVLLDSFSQQYLPSTNDSLLTMDFGLNSKNHGISTDSNQTNISTNTMINPSNNAPQMSMLLTVRLLMQGKEVGSIIGRGGDQIRKIREKSQAKINISDGSCPERIVTITGNEVTINKAFTMICDKFEEDLKQMPDSVSKPPITLRLIVPATQCGSVIGKQGSKIKEIRERTGASIQVASEMLPTSTERAVTISGSAKAITLCMSEVCKILLEAPPRGTNIPYRPKSSINPVLVAQNAAVAAAAAAASQQNGAGYTALIQQQAQNLLQQAYGTNPIIGIPNLSTIAPHIAAHPFNPTAAAAVAGELTRLQPYHAAPTRIPQTSTEMSQLISSYQQPSTSSNAPSGSSNLPSAIDPTQASYYLSQASLVGNPLMWQPNVHGMLAAVPGGGGPTLQGTGTGNVIGYMGENKESDYYQGYLMSVNPYVGGLKRKASPNPQQTTGGTSSNPTTAPSTGYANGGNHKKRYSPY</sequence>
<dbReference type="InterPro" id="IPR004088">
    <property type="entry name" value="KH_dom_type_1"/>
</dbReference>
<dbReference type="InterPro" id="IPR036612">
    <property type="entry name" value="KH_dom_type_1_sf"/>
</dbReference>
<proteinExistence type="predicted"/>
<feature type="domain" description="K Homology" evidence="4">
    <location>
        <begin position="90"/>
        <end position="158"/>
    </location>
</feature>
<organism evidence="5 6">
    <name type="scientific">Strongyloides venezuelensis</name>
    <name type="common">Threadworm</name>
    <dbReference type="NCBI Taxonomy" id="75913"/>
    <lineage>
        <taxon>Eukaryota</taxon>
        <taxon>Metazoa</taxon>
        <taxon>Ecdysozoa</taxon>
        <taxon>Nematoda</taxon>
        <taxon>Chromadorea</taxon>
        <taxon>Rhabditida</taxon>
        <taxon>Tylenchina</taxon>
        <taxon>Panagrolaimomorpha</taxon>
        <taxon>Strongyloidoidea</taxon>
        <taxon>Strongyloididae</taxon>
        <taxon>Strongyloides</taxon>
    </lineage>
</organism>
<feature type="compositionally biased region" description="Low complexity" evidence="3">
    <location>
        <begin position="366"/>
        <end position="381"/>
    </location>
</feature>
<dbReference type="STRING" id="75913.A0A0K0G0H7"/>
<dbReference type="AlphaFoldDB" id="A0A0K0G0H7"/>
<dbReference type="CDD" id="cd22438">
    <property type="entry name" value="KH-I_PCBP_rpt1"/>
    <property type="match status" value="1"/>
</dbReference>
<evidence type="ECO:0000313" key="5">
    <source>
        <dbReference type="Proteomes" id="UP000035680"/>
    </source>
</evidence>
<dbReference type="PANTHER" id="PTHR10288">
    <property type="entry name" value="KH DOMAIN CONTAINING RNA BINDING PROTEIN"/>
    <property type="match status" value="1"/>
</dbReference>
<dbReference type="WBParaSite" id="SVE_1821200.1">
    <property type="protein sequence ID" value="SVE_1821200.1"/>
    <property type="gene ID" value="SVE_1821200"/>
</dbReference>
<dbReference type="Gene3D" id="3.30.1370.10">
    <property type="entry name" value="K Homology domain, type 1"/>
    <property type="match status" value="2"/>
</dbReference>
<evidence type="ECO:0000256" key="1">
    <source>
        <dbReference type="ARBA" id="ARBA00022737"/>
    </source>
</evidence>
<feature type="region of interest" description="Disordered" evidence="3">
    <location>
        <begin position="458"/>
        <end position="498"/>
    </location>
</feature>
<dbReference type="Pfam" id="PF00013">
    <property type="entry name" value="KH_1"/>
    <property type="match status" value="2"/>
</dbReference>
<evidence type="ECO:0000256" key="3">
    <source>
        <dbReference type="SAM" id="MobiDB-lite"/>
    </source>
</evidence>
<reference evidence="6" key="2">
    <citation type="submission" date="2015-08" db="UniProtKB">
        <authorList>
            <consortium name="WormBaseParasite"/>
        </authorList>
    </citation>
    <scope>IDENTIFICATION</scope>
</reference>
<dbReference type="InterPro" id="IPR004087">
    <property type="entry name" value="KH_dom"/>
</dbReference>
<feature type="compositionally biased region" description="Polar residues" evidence="3">
    <location>
        <begin position="464"/>
        <end position="485"/>
    </location>
</feature>
<reference evidence="5" key="1">
    <citation type="submission" date="2014-07" db="EMBL/GenBank/DDBJ databases">
        <authorList>
            <person name="Martin A.A"/>
            <person name="De Silva N."/>
        </authorList>
    </citation>
    <scope>NUCLEOTIDE SEQUENCE</scope>
</reference>
<dbReference type="PROSITE" id="PS50084">
    <property type="entry name" value="KH_TYPE_1"/>
    <property type="match status" value="2"/>
</dbReference>
<dbReference type="Proteomes" id="UP000035680">
    <property type="component" value="Unassembled WGS sequence"/>
</dbReference>